<feature type="compositionally biased region" description="Polar residues" evidence="1">
    <location>
        <begin position="381"/>
        <end position="390"/>
    </location>
</feature>
<dbReference type="AlphaFoldDB" id="A0A9P6A5J4"/>
<keyword evidence="5" id="KW-1185">Reference proteome</keyword>
<dbReference type="SUPFAM" id="SSF53300">
    <property type="entry name" value="vWA-like"/>
    <property type="match status" value="1"/>
</dbReference>
<feature type="region of interest" description="Disordered" evidence="1">
    <location>
        <begin position="310"/>
        <end position="393"/>
    </location>
</feature>
<dbReference type="Gene3D" id="3.40.50.410">
    <property type="entry name" value="von Willebrand factor, type A domain"/>
    <property type="match status" value="1"/>
</dbReference>
<feature type="domain" description="VWFA" evidence="3">
    <location>
        <begin position="788"/>
        <end position="928"/>
    </location>
</feature>
<keyword evidence="2" id="KW-0812">Transmembrane</keyword>
<feature type="transmembrane region" description="Helical" evidence="2">
    <location>
        <begin position="193"/>
        <end position="214"/>
    </location>
</feature>
<keyword evidence="2" id="KW-0472">Membrane</keyword>
<name>A0A9P6A5J4_PLEER</name>
<dbReference type="OrthoDB" id="1729737at2759"/>
<dbReference type="EMBL" id="MU154539">
    <property type="protein sequence ID" value="KAF9498164.1"/>
    <property type="molecule type" value="Genomic_DNA"/>
</dbReference>
<dbReference type="Pfam" id="PF13768">
    <property type="entry name" value="VWA_3"/>
    <property type="match status" value="1"/>
</dbReference>
<dbReference type="Gene3D" id="2.60.120.260">
    <property type="entry name" value="Galactose-binding domain-like"/>
    <property type="match status" value="1"/>
</dbReference>
<keyword evidence="2" id="KW-1133">Transmembrane helix</keyword>
<sequence>MNITIDDTYGDPTTNGNITYFPKGAWRDGVRCRNCTAHLEASNVYNRSWTESVFDPLPDCGDDATIIPSASVVFNGTAVYVLCAIAQLGWSHPTNSNMMFLLDGQVTGAFSRASSGPAGYEYNVTVFSQTNLTPGAHNLTIQNGNVNGTRSLVLLDAVLYTQDIGQPIAGPPGLTPPDMIPPSTIPPSRPPTIVGGVLGGVSSLLLLAITIFLWRCYRRRYLVAGPRVSRDKTSWQRNIPTPTIEHSLFQTSYPCTPFLAASSDHVAAHPAADTTVAVSPLSPPLPRHSPSISRSGILIMSTDFANDRSTSNDVGPAYKTGWLSDGRPPSRRASISLPRITSDQSPASAPRAQVHPEVDSVVSAPLARRPRSVSHSGVPMSRTSFQSDMTPPNAVGPGPTPMITGVFSDSHPPTRHASTSSQQPIATTRSLNYAKKVPRITPAMSTSPDPPKTSILGSRVTEPRPSTAAHLLNHVADIHDRPTARSLVAQDIPRRLHDPPKTSPPQAVVWPRSTHSRLPVSQVVFSEDLQTNTFAWLPLIDAQINAMVLDVSSRVSVTQVYCNEASSGTGPARFMFSVPQNATICAFETRKSNGEITTWKSRVSEEGPHEHEIEGQNIFIMPVGSIPSSGTIEVKLNYVASLFSDNIAILDDVRFIIPEHAGKSLGAHRHSTQAQGRPILRIRVDIQMAGHLIQVVSPSHGLETSEQPYTASDQDNTFCRQRTRIVFESTKFLSKNFVLGIQAEGLDAPRCFAEPLVGDEHSHHGLDTVAFCLTVVPKSVIPRLPSQEYLFAIDRSTSMRGSRIEIAKETLCKLLRSLPTEGTKFNVLSFAQHVDQHRPQSVVFKPRALSNALTYVRGLTTYQSGTNIRDALQSAFRYSDRAMPTSIFLITDGEAKATDREATLEDVRVAMQAAPTSAPIRVFTLGIGVTVAKDLCMAIAKTGNGVCLLAPHADGIWSQCTRLFHAGKAPIITGVTIDWGIPLENLQSKSPVRSMASVRQDVAAGALQQSPSLICDLHGGSRFCVYAIVSVKEISIPQAVTITGQLGEHGEHFEVVAFVHLSGLEDTDPGTPPIHTLATRELIHEYDEQSMRNKLSITQLGETYNIESRHTSFVAIAKANMVNEDAEEVALRCSRPSVISY</sequence>
<evidence type="ECO:0000256" key="2">
    <source>
        <dbReference type="SAM" id="Phobius"/>
    </source>
</evidence>
<reference evidence="4" key="1">
    <citation type="submission" date="2020-11" db="EMBL/GenBank/DDBJ databases">
        <authorList>
            <consortium name="DOE Joint Genome Institute"/>
            <person name="Ahrendt S."/>
            <person name="Riley R."/>
            <person name="Andreopoulos W."/>
            <person name="Labutti K."/>
            <person name="Pangilinan J."/>
            <person name="Ruiz-Duenas F.J."/>
            <person name="Barrasa J.M."/>
            <person name="Sanchez-Garcia M."/>
            <person name="Camarero S."/>
            <person name="Miyauchi S."/>
            <person name="Serrano A."/>
            <person name="Linde D."/>
            <person name="Babiker R."/>
            <person name="Drula E."/>
            <person name="Ayuso-Fernandez I."/>
            <person name="Pacheco R."/>
            <person name="Padilla G."/>
            <person name="Ferreira P."/>
            <person name="Barriuso J."/>
            <person name="Kellner H."/>
            <person name="Castanera R."/>
            <person name="Alfaro M."/>
            <person name="Ramirez L."/>
            <person name="Pisabarro A.G."/>
            <person name="Kuo A."/>
            <person name="Tritt A."/>
            <person name="Lipzen A."/>
            <person name="He G."/>
            <person name="Yan M."/>
            <person name="Ng V."/>
            <person name="Cullen D."/>
            <person name="Martin F."/>
            <person name="Rosso M.-N."/>
            <person name="Henrissat B."/>
            <person name="Hibbett D."/>
            <person name="Martinez A.T."/>
            <person name="Grigoriev I.V."/>
        </authorList>
    </citation>
    <scope>NUCLEOTIDE SEQUENCE</scope>
    <source>
        <strain evidence="4">ATCC 90797</strain>
    </source>
</reference>
<proteinExistence type="predicted"/>
<dbReference type="InterPro" id="IPR002035">
    <property type="entry name" value="VWF_A"/>
</dbReference>
<dbReference type="PANTHER" id="PTHR45737">
    <property type="entry name" value="VON WILLEBRAND FACTOR A DOMAIN-CONTAINING PROTEIN 5A"/>
    <property type="match status" value="1"/>
</dbReference>
<dbReference type="InterPro" id="IPR013694">
    <property type="entry name" value="VIT"/>
</dbReference>
<comment type="caution">
    <text evidence="4">The sequence shown here is derived from an EMBL/GenBank/DDBJ whole genome shotgun (WGS) entry which is preliminary data.</text>
</comment>
<evidence type="ECO:0000256" key="1">
    <source>
        <dbReference type="SAM" id="MobiDB-lite"/>
    </source>
</evidence>
<dbReference type="PROSITE" id="PS50234">
    <property type="entry name" value="VWFA"/>
    <property type="match status" value="1"/>
</dbReference>
<dbReference type="InterPro" id="IPR036465">
    <property type="entry name" value="vWFA_dom_sf"/>
</dbReference>
<evidence type="ECO:0000313" key="4">
    <source>
        <dbReference type="EMBL" id="KAF9498164.1"/>
    </source>
</evidence>
<protein>
    <recommendedName>
        <fullName evidence="3">VWFA domain-containing protein</fullName>
    </recommendedName>
</protein>
<organism evidence="4 5">
    <name type="scientific">Pleurotus eryngii</name>
    <name type="common">Boletus of the steppes</name>
    <dbReference type="NCBI Taxonomy" id="5323"/>
    <lineage>
        <taxon>Eukaryota</taxon>
        <taxon>Fungi</taxon>
        <taxon>Dikarya</taxon>
        <taxon>Basidiomycota</taxon>
        <taxon>Agaricomycotina</taxon>
        <taxon>Agaricomycetes</taxon>
        <taxon>Agaricomycetidae</taxon>
        <taxon>Agaricales</taxon>
        <taxon>Pleurotineae</taxon>
        <taxon>Pleurotaceae</taxon>
        <taxon>Pleurotus</taxon>
    </lineage>
</organism>
<dbReference type="Pfam" id="PF08487">
    <property type="entry name" value="VIT"/>
    <property type="match status" value="1"/>
</dbReference>
<accession>A0A9P6A5J4</accession>
<dbReference type="SMART" id="SM00327">
    <property type="entry name" value="VWA"/>
    <property type="match status" value="1"/>
</dbReference>
<dbReference type="Proteomes" id="UP000807025">
    <property type="component" value="Unassembled WGS sequence"/>
</dbReference>
<evidence type="ECO:0000313" key="5">
    <source>
        <dbReference type="Proteomes" id="UP000807025"/>
    </source>
</evidence>
<evidence type="ECO:0000259" key="3">
    <source>
        <dbReference type="PROSITE" id="PS50234"/>
    </source>
</evidence>
<gene>
    <name evidence="4" type="ORF">BDN71DRAFT_1443906</name>
</gene>
<dbReference type="PANTHER" id="PTHR45737:SF6">
    <property type="entry name" value="VON WILLEBRAND FACTOR A DOMAIN-CONTAINING PROTEIN 5A"/>
    <property type="match status" value="1"/>
</dbReference>